<protein>
    <submittedName>
        <fullName evidence="11">Trk system potassium uptake protein TrkH</fullName>
    </submittedName>
</protein>
<keyword evidence="12" id="KW-1185">Reference proteome</keyword>
<dbReference type="PANTHER" id="PTHR32024:SF1">
    <property type="entry name" value="KTR SYSTEM POTASSIUM UPTAKE PROTEIN B"/>
    <property type="match status" value="1"/>
</dbReference>
<evidence type="ECO:0000256" key="1">
    <source>
        <dbReference type="ARBA" id="ARBA00004651"/>
    </source>
</evidence>
<dbReference type="GO" id="GO:0005886">
    <property type="term" value="C:plasma membrane"/>
    <property type="evidence" value="ECO:0007669"/>
    <property type="project" value="UniProtKB-SubCell"/>
</dbReference>
<dbReference type="GO" id="GO:0015379">
    <property type="term" value="F:potassium:chloride symporter activity"/>
    <property type="evidence" value="ECO:0007669"/>
    <property type="project" value="InterPro"/>
</dbReference>
<evidence type="ECO:0000256" key="7">
    <source>
        <dbReference type="ARBA" id="ARBA00022989"/>
    </source>
</evidence>
<feature type="transmembrane region" description="Helical" evidence="10">
    <location>
        <begin position="344"/>
        <end position="365"/>
    </location>
</feature>
<dbReference type="PANTHER" id="PTHR32024">
    <property type="entry name" value="TRK SYSTEM POTASSIUM UPTAKE PROTEIN TRKG-RELATED"/>
    <property type="match status" value="1"/>
</dbReference>
<evidence type="ECO:0000256" key="5">
    <source>
        <dbReference type="ARBA" id="ARBA00022692"/>
    </source>
</evidence>
<evidence type="ECO:0000256" key="8">
    <source>
        <dbReference type="ARBA" id="ARBA00023065"/>
    </source>
</evidence>
<evidence type="ECO:0000256" key="2">
    <source>
        <dbReference type="ARBA" id="ARBA00022448"/>
    </source>
</evidence>
<dbReference type="RefSeq" id="WP_074597749.1">
    <property type="nucleotide sequence ID" value="NZ_FNHF01000001.1"/>
</dbReference>
<feature type="transmembrane region" description="Helical" evidence="10">
    <location>
        <begin position="129"/>
        <end position="149"/>
    </location>
</feature>
<keyword evidence="6" id="KW-0630">Potassium</keyword>
<evidence type="ECO:0000256" key="10">
    <source>
        <dbReference type="SAM" id="Phobius"/>
    </source>
</evidence>
<keyword evidence="4" id="KW-0633">Potassium transport</keyword>
<reference evidence="12" key="1">
    <citation type="submission" date="2016-10" db="EMBL/GenBank/DDBJ databases">
        <authorList>
            <person name="Varghese N."/>
            <person name="Submissions S."/>
        </authorList>
    </citation>
    <scope>NUCLEOTIDE SEQUENCE [LARGE SCALE GENOMIC DNA]</scope>
    <source>
        <strain evidence="12">CGMCC 1.6199</strain>
    </source>
</reference>
<dbReference type="InterPro" id="IPR003445">
    <property type="entry name" value="Cat_transpt"/>
</dbReference>
<dbReference type="InterPro" id="IPR004772">
    <property type="entry name" value="TrkH"/>
</dbReference>
<keyword evidence="7 10" id="KW-1133">Transmembrane helix</keyword>
<dbReference type="Pfam" id="PF02386">
    <property type="entry name" value="TrkH"/>
    <property type="match status" value="1"/>
</dbReference>
<feature type="transmembrane region" description="Helical" evidence="10">
    <location>
        <begin position="189"/>
        <end position="212"/>
    </location>
</feature>
<dbReference type="AlphaFoldDB" id="A0A1G9NJM8"/>
<keyword evidence="8" id="KW-0406">Ion transport</keyword>
<keyword evidence="3" id="KW-1003">Cell membrane</keyword>
<sequence>MIMKNDLVNISPPRFLLGIFILFIFIGTVLLKLPIATTESISTLDALFTAVSAMTVTGLAVLDTGAVFTTFGEVVILLLIQIGGLGIMTFAVLIFLIIGRKIGVKERVIVTQSLNQTSLGGVVSLVKKLFIFSIVMESIAFMLLSIRWIPDMGWKHGLYAGLFHSISAFNNAGFSIWSDSLSEFAADPIVNIVITLLFIIGGLGFTVIFDIWKKGDPNSLSLHTKLMLIGTFLLNSVAILVILLLEYDNPGTLGTLSGLDKLQAAYFQAVTPRTAGFNTVDIGSMNDSTLFFIILLMFIGAGSASTGGGIKLTTFLALIFAVFAFLKENDEVVMFRRAIKYNTIVRALAITVIGSGLIVTGIFILNITEDATFISIVFETVSAFGTVGLSMGLTSTLTTVGKITIILIMLIGKIGPLTLAFSFAHSSQANIRYPKEDILTG</sequence>
<dbReference type="NCBIfam" id="TIGR00933">
    <property type="entry name" value="2a38"/>
    <property type="match status" value="1"/>
</dbReference>
<evidence type="ECO:0000313" key="12">
    <source>
        <dbReference type="Proteomes" id="UP000182347"/>
    </source>
</evidence>
<feature type="transmembrane region" description="Helical" evidence="10">
    <location>
        <begin position="224"/>
        <end position="245"/>
    </location>
</feature>
<accession>A0A1G9NJM8</accession>
<evidence type="ECO:0000256" key="4">
    <source>
        <dbReference type="ARBA" id="ARBA00022538"/>
    </source>
</evidence>
<keyword evidence="5 10" id="KW-0812">Transmembrane</keyword>
<evidence type="ECO:0000256" key="3">
    <source>
        <dbReference type="ARBA" id="ARBA00022475"/>
    </source>
</evidence>
<keyword evidence="2" id="KW-0813">Transport</keyword>
<gene>
    <name evidence="11" type="ORF">SAMN05216244_1028</name>
</gene>
<feature type="transmembrane region" description="Helical" evidence="10">
    <location>
        <begin position="371"/>
        <end position="393"/>
    </location>
</feature>
<feature type="transmembrane region" description="Helical" evidence="10">
    <location>
        <begin position="290"/>
        <end position="323"/>
    </location>
</feature>
<feature type="transmembrane region" description="Helical" evidence="10">
    <location>
        <begin position="405"/>
        <end position="424"/>
    </location>
</feature>
<feature type="transmembrane region" description="Helical" evidence="10">
    <location>
        <begin position="47"/>
        <end position="68"/>
    </location>
</feature>
<organism evidence="11 12">
    <name type="scientific">Sediminibacillus halophilus</name>
    <dbReference type="NCBI Taxonomy" id="482461"/>
    <lineage>
        <taxon>Bacteria</taxon>
        <taxon>Bacillati</taxon>
        <taxon>Bacillota</taxon>
        <taxon>Bacilli</taxon>
        <taxon>Bacillales</taxon>
        <taxon>Bacillaceae</taxon>
        <taxon>Sediminibacillus</taxon>
    </lineage>
</organism>
<dbReference type="STRING" id="482461.SAMN05216244_1028"/>
<keyword evidence="9 10" id="KW-0472">Membrane</keyword>
<feature type="transmembrane region" description="Helical" evidence="10">
    <location>
        <begin position="74"/>
        <end position="98"/>
    </location>
</feature>
<feature type="transmembrane region" description="Helical" evidence="10">
    <location>
        <begin position="15"/>
        <end position="35"/>
    </location>
</feature>
<name>A0A1G9NJM8_9BACI</name>
<evidence type="ECO:0000313" key="11">
    <source>
        <dbReference type="EMBL" id="SDL86553.1"/>
    </source>
</evidence>
<proteinExistence type="predicted"/>
<dbReference type="Proteomes" id="UP000182347">
    <property type="component" value="Unassembled WGS sequence"/>
</dbReference>
<evidence type="ECO:0000256" key="6">
    <source>
        <dbReference type="ARBA" id="ARBA00022958"/>
    </source>
</evidence>
<dbReference type="EMBL" id="FNHF01000001">
    <property type="protein sequence ID" value="SDL86553.1"/>
    <property type="molecule type" value="Genomic_DNA"/>
</dbReference>
<evidence type="ECO:0000256" key="9">
    <source>
        <dbReference type="ARBA" id="ARBA00023136"/>
    </source>
</evidence>
<comment type="subcellular location">
    <subcellularLocation>
        <location evidence="1">Cell membrane</location>
        <topology evidence="1">Multi-pass membrane protein</topology>
    </subcellularLocation>
</comment>